<dbReference type="AlphaFoldDB" id="A0A0S2IDE9"/>
<name>A0A0S2IDE9_9CHLO</name>
<dbReference type="EMBL" id="KT625311">
    <property type="protein sequence ID" value="ALO21618.1"/>
    <property type="molecule type" value="Genomic_DNA"/>
</dbReference>
<reference evidence="2" key="1">
    <citation type="journal article" date="2015" name="BMC Evol. Biol.">
        <title>Chloroplast phylogenomic analysis of chlorophyte green algae identifies a novel lineage sister to the Sphaeropleales (Chlorophyceae).</title>
        <authorList>
            <person name="Lemieux C."/>
            <person name="Vincent A.T."/>
            <person name="Labarre A."/>
            <person name="Otis C."/>
            <person name="Turmel M."/>
        </authorList>
    </citation>
    <scope>NUCLEOTIDE SEQUENCE</scope>
</reference>
<feature type="region of interest" description="Disordered" evidence="1">
    <location>
        <begin position="423"/>
        <end position="529"/>
    </location>
</feature>
<gene>
    <name evidence="2" type="primary">ftsHa</name>
</gene>
<keyword evidence="2" id="KW-0132">Cell division</keyword>
<keyword evidence="2" id="KW-0150">Chloroplast</keyword>
<keyword evidence="2" id="KW-0934">Plastid</keyword>
<feature type="compositionally biased region" description="Low complexity" evidence="1">
    <location>
        <begin position="190"/>
        <end position="202"/>
    </location>
</feature>
<dbReference type="GO" id="GO:0051301">
    <property type="term" value="P:cell division"/>
    <property type="evidence" value="ECO:0007669"/>
    <property type="project" value="UniProtKB-KW"/>
</dbReference>
<geneLocation type="chloroplast" evidence="2"/>
<keyword evidence="2" id="KW-0131">Cell cycle</keyword>
<organism evidence="2">
    <name type="scientific">Stephanosphaera pluvialis</name>
    <dbReference type="NCBI Taxonomy" id="51712"/>
    <lineage>
        <taxon>Eukaryota</taxon>
        <taxon>Viridiplantae</taxon>
        <taxon>Chlorophyta</taxon>
        <taxon>core chlorophytes</taxon>
        <taxon>Chlorophyceae</taxon>
        <taxon>CS clade</taxon>
        <taxon>Chlamydomonadales</taxon>
        <taxon>Haematococcaceae</taxon>
        <taxon>Stephanosphaera</taxon>
    </lineage>
</organism>
<sequence length="777" mass="83517">MKKYERNGFFIKGFCLKVRGSLGFCGALRGLSKAKTAAFGLRAFGFGAPSMGSQRDPALLRRAADRNFCSPEGLDGRPRPSRWVSNFGGASMAGPGHRGASAKGRWAAKLPGHRAPAIAYRRTEFRGPFILRVPKSEEACFKFACVSCCADCALLPPWGETPKGGGKRYSPPLGGFPPRGGVTRQRLTQAADAGAVGGRARPPTAPNSKQGGEYTLTPPHWGFPPQGLDGRPRPSRGGGCKQPKTKQGNERSTKRPRQPLSRVSLGCESLGDCIGCLRQKEGAQENKGLLLGKSVNQKTKKENYIYQFSLEKIRLTPLDGVATRPGPSPKGRRPKLLAPFGGQEFRRGLDGRPRPSRGIGQRPMGSEAARPSSPSNPPCFSRGSMAAPGHRAPAASRPLTHNSLLSLYPFLFRFLSEDKSGRVIAQGPGYPETQSPPSVPERPNGASVQVGKSEGLDGRAASLPIGQRPMPLDGRGRPSRPLRNSCPPSMAGGGHRAPKGASNFGRRPFGEGPGRVATPSRGSEGVKGDSVRLKGVCKLITTTLPSDPSVLWEAQSDRRNTQSLKNPQKQQEIKTWSVSINFFPYRKSFLCYWLLPFIGFCLPFGFNKLASPTTPKELIATLSEARPLNSTYQEAISPFGCCPPVPKDRLALNKASRRHLRGTPSPGGGSTAQLLRQLLTPPPSIGSQRDPALLRRAADRNFCPPEGLDGRAASLPIGLWPMPLDGRGRPSRPLRNSCPPSMGSQRDPALLRRAAGRNYLPPSGDRNFGGASAKGRW</sequence>
<feature type="region of interest" description="Disordered" evidence="1">
    <location>
        <begin position="160"/>
        <end position="263"/>
    </location>
</feature>
<evidence type="ECO:0000313" key="2">
    <source>
        <dbReference type="EMBL" id="ALO21618.1"/>
    </source>
</evidence>
<feature type="region of interest" description="Disordered" evidence="1">
    <location>
        <begin position="723"/>
        <end position="777"/>
    </location>
</feature>
<accession>A0A0S2IDE9</accession>
<feature type="region of interest" description="Disordered" evidence="1">
    <location>
        <begin position="324"/>
        <end position="397"/>
    </location>
</feature>
<feature type="compositionally biased region" description="Basic and acidic residues" evidence="1">
    <location>
        <begin position="344"/>
        <end position="353"/>
    </location>
</feature>
<proteinExistence type="predicted"/>
<evidence type="ECO:0000256" key="1">
    <source>
        <dbReference type="SAM" id="MobiDB-lite"/>
    </source>
</evidence>
<protein>
    <submittedName>
        <fullName evidence="2">Cell division protein</fullName>
    </submittedName>
</protein>
<feature type="non-terminal residue" evidence="2">
    <location>
        <position position="777"/>
    </location>
</feature>